<organism evidence="1 2">
    <name type="scientific">Apiosordaria backusii</name>
    <dbReference type="NCBI Taxonomy" id="314023"/>
    <lineage>
        <taxon>Eukaryota</taxon>
        <taxon>Fungi</taxon>
        <taxon>Dikarya</taxon>
        <taxon>Ascomycota</taxon>
        <taxon>Pezizomycotina</taxon>
        <taxon>Sordariomycetes</taxon>
        <taxon>Sordariomycetidae</taxon>
        <taxon>Sordariales</taxon>
        <taxon>Lasiosphaeriaceae</taxon>
        <taxon>Apiosordaria</taxon>
    </lineage>
</organism>
<dbReference type="AlphaFoldDB" id="A0AA40ETC8"/>
<proteinExistence type="predicted"/>
<evidence type="ECO:0000313" key="2">
    <source>
        <dbReference type="Proteomes" id="UP001172159"/>
    </source>
</evidence>
<dbReference type="EMBL" id="JAUKTV010000002">
    <property type="protein sequence ID" value="KAK0745118.1"/>
    <property type="molecule type" value="Genomic_DNA"/>
</dbReference>
<evidence type="ECO:0000313" key="1">
    <source>
        <dbReference type="EMBL" id="KAK0745118.1"/>
    </source>
</evidence>
<gene>
    <name evidence="1" type="ORF">B0T21DRAFT_281156</name>
</gene>
<reference evidence="1" key="1">
    <citation type="submission" date="2023-06" db="EMBL/GenBank/DDBJ databases">
        <title>Genome-scale phylogeny and comparative genomics of the fungal order Sordariales.</title>
        <authorList>
            <consortium name="Lawrence Berkeley National Laboratory"/>
            <person name="Hensen N."/>
            <person name="Bonometti L."/>
            <person name="Westerberg I."/>
            <person name="Brannstrom I.O."/>
            <person name="Guillou S."/>
            <person name="Cros-Aarteil S."/>
            <person name="Calhoun S."/>
            <person name="Haridas S."/>
            <person name="Kuo A."/>
            <person name="Mondo S."/>
            <person name="Pangilinan J."/>
            <person name="Riley R."/>
            <person name="Labutti K."/>
            <person name="Andreopoulos B."/>
            <person name="Lipzen A."/>
            <person name="Chen C."/>
            <person name="Yanf M."/>
            <person name="Daum C."/>
            <person name="Ng V."/>
            <person name="Clum A."/>
            <person name="Steindorff A."/>
            <person name="Ohm R."/>
            <person name="Martin F."/>
            <person name="Silar P."/>
            <person name="Natvig D."/>
            <person name="Lalanne C."/>
            <person name="Gautier V."/>
            <person name="Ament-Velasquez S.L."/>
            <person name="Kruys A."/>
            <person name="Hutchinson M.I."/>
            <person name="Powell A.J."/>
            <person name="Barry K."/>
            <person name="Miller A.N."/>
            <person name="Grigoriev I.V."/>
            <person name="Debuchy R."/>
            <person name="Gladieux P."/>
            <person name="Thoren M.H."/>
            <person name="Johannesson H."/>
        </authorList>
    </citation>
    <scope>NUCLEOTIDE SEQUENCE</scope>
    <source>
        <strain evidence="1">CBS 540.89</strain>
    </source>
</reference>
<protein>
    <submittedName>
        <fullName evidence="1">Uncharacterized protein</fullName>
    </submittedName>
</protein>
<name>A0AA40ETC8_9PEZI</name>
<dbReference type="Proteomes" id="UP001172159">
    <property type="component" value="Unassembled WGS sequence"/>
</dbReference>
<keyword evidence="2" id="KW-1185">Reference proteome</keyword>
<comment type="caution">
    <text evidence="1">The sequence shown here is derived from an EMBL/GenBank/DDBJ whole genome shotgun (WGS) entry which is preliminary data.</text>
</comment>
<accession>A0AA40ETC8</accession>
<feature type="non-terminal residue" evidence="1">
    <location>
        <position position="1"/>
    </location>
</feature>
<sequence length="140" mass="15154">SAPAAANSASPDAVDAIEFFLTTRQSGAVRGKWECSDLGGPGHAALRADHADFNCKFGAPHLTAVAGQWYVGRYRGRDFAWCNVSGGTRTEYADQGNVVADTSPGNWKDCIYNNNADIWTGYYWDPSGGIRFPKADIRNC</sequence>